<dbReference type="SUPFAM" id="SSF46894">
    <property type="entry name" value="C-terminal effector domain of the bipartite response regulators"/>
    <property type="match status" value="1"/>
</dbReference>
<reference evidence="2 3" key="1">
    <citation type="journal article" date="2012" name="Science">
        <title>Ecological populations of bacteria act as socially cohesive units of antibiotic production and resistance.</title>
        <authorList>
            <person name="Cordero O.X."/>
            <person name="Wildschutte H."/>
            <person name="Kirkup B."/>
            <person name="Proehl S."/>
            <person name="Ngo L."/>
            <person name="Hussain F."/>
            <person name="Le Roux F."/>
            <person name="Mincer T."/>
            <person name="Polz M.F."/>
        </authorList>
    </citation>
    <scope>NUCLEOTIDE SEQUENCE [LARGE SCALE GENOMIC DNA]</scope>
    <source>
        <strain evidence="2 3">12E03</strain>
    </source>
</reference>
<dbReference type="GO" id="GO:0006355">
    <property type="term" value="P:regulation of DNA-templated transcription"/>
    <property type="evidence" value="ECO:0007669"/>
    <property type="project" value="InterPro"/>
</dbReference>
<evidence type="ECO:0000259" key="1">
    <source>
        <dbReference type="SMART" id="SM00421"/>
    </source>
</evidence>
<dbReference type="RefSeq" id="WP_019819820.1">
    <property type="nucleotide sequence ID" value="NZ_AJZD02000349.1"/>
</dbReference>
<dbReference type="Gene3D" id="1.10.10.10">
    <property type="entry name" value="Winged helix-like DNA-binding domain superfamily/Winged helix DNA-binding domain"/>
    <property type="match status" value="1"/>
</dbReference>
<dbReference type="AlphaFoldDB" id="A0A1E5FBC9"/>
<gene>
    <name evidence="2" type="ORF">A142_12690</name>
</gene>
<organism evidence="2 3">
    <name type="scientific">Vibrio splendidus 12E03</name>
    <dbReference type="NCBI Taxonomy" id="1191305"/>
    <lineage>
        <taxon>Bacteria</taxon>
        <taxon>Pseudomonadati</taxon>
        <taxon>Pseudomonadota</taxon>
        <taxon>Gammaproteobacteria</taxon>
        <taxon>Vibrionales</taxon>
        <taxon>Vibrionaceae</taxon>
        <taxon>Vibrio</taxon>
    </lineage>
</organism>
<dbReference type="EMBL" id="AJZD02000349">
    <property type="protein sequence ID" value="OEF85233.1"/>
    <property type="molecule type" value="Genomic_DNA"/>
</dbReference>
<protein>
    <recommendedName>
        <fullName evidence="1">HTH luxR-type domain-containing protein</fullName>
    </recommendedName>
</protein>
<accession>A0A1E5FBC9</accession>
<proteinExistence type="predicted"/>
<dbReference type="InterPro" id="IPR036388">
    <property type="entry name" value="WH-like_DNA-bd_sf"/>
</dbReference>
<dbReference type="Proteomes" id="UP000094802">
    <property type="component" value="Unassembled WGS sequence"/>
</dbReference>
<dbReference type="GO" id="GO:0003677">
    <property type="term" value="F:DNA binding"/>
    <property type="evidence" value="ECO:0007669"/>
    <property type="project" value="InterPro"/>
</dbReference>
<name>A0A1E5FBC9_VIBSP</name>
<evidence type="ECO:0000313" key="2">
    <source>
        <dbReference type="EMBL" id="OEF85233.1"/>
    </source>
</evidence>
<comment type="caution">
    <text evidence="2">The sequence shown here is derived from an EMBL/GenBank/DDBJ whole genome shotgun (WGS) entry which is preliminary data.</text>
</comment>
<dbReference type="InterPro" id="IPR000792">
    <property type="entry name" value="Tscrpt_reg_LuxR_C"/>
</dbReference>
<dbReference type="InterPro" id="IPR016032">
    <property type="entry name" value="Sig_transdc_resp-reg_C-effctor"/>
</dbReference>
<dbReference type="SMART" id="SM00421">
    <property type="entry name" value="HTH_LUXR"/>
    <property type="match status" value="1"/>
</dbReference>
<sequence>MAVANDTSKLMVAESAIHLFPELTVRQYEALEIFSCGAPQKQLSATMGVTIDTVKEHIEAVKQKYGCGSTLEIRYVYLSRVMQFLCSKEMSKNKVSALQNIERSTDLDKEKVYVLPQQRFFSILERSERTDIMMKLLSRCTNLEGEEMALLEMCVDEIQTINHVLHDMSAAHAESLECVETYELNQDSPFYLMEKGLENDK</sequence>
<feature type="domain" description="HTH luxR-type" evidence="1">
    <location>
        <begin position="20"/>
        <end position="77"/>
    </location>
</feature>
<evidence type="ECO:0000313" key="3">
    <source>
        <dbReference type="Proteomes" id="UP000094802"/>
    </source>
</evidence>